<dbReference type="Proteomes" id="UP000651452">
    <property type="component" value="Unassembled WGS sequence"/>
</dbReference>
<accession>A0A8H7MHJ2</accession>
<proteinExistence type="predicted"/>
<protein>
    <recommendedName>
        <fullName evidence="4">F-box domain-containing protein</fullName>
    </recommendedName>
</protein>
<sequence>MLLSLPPEIVEYVIKQVNDRQHLSNARLVCKILDKHATKEIFKDVLVSPGQEHISTWNSINQNDVLRWIPRHAIIHTQPNVDDSDGGEGEAEEIDEDFENAVAALSRFPNLDSVEIGFTPECIGNRQKSFWEDVVESVVQRKEMLTLIFCAIKDRAANDGNRTIRKLTITNLQKLPNSGLHLLQSLSRRHGPTGRTAHLSHAGMQRTRA</sequence>
<dbReference type="OrthoDB" id="3140657at2759"/>
<gene>
    <name evidence="2" type="ORF">EKO04_006703</name>
</gene>
<feature type="region of interest" description="Disordered" evidence="1">
    <location>
        <begin position="189"/>
        <end position="209"/>
    </location>
</feature>
<evidence type="ECO:0000313" key="3">
    <source>
        <dbReference type="Proteomes" id="UP000651452"/>
    </source>
</evidence>
<dbReference type="EMBL" id="RZGK01000012">
    <property type="protein sequence ID" value="KAF9695228.1"/>
    <property type="molecule type" value="Genomic_DNA"/>
</dbReference>
<comment type="caution">
    <text evidence="2">The sequence shown here is derived from an EMBL/GenBank/DDBJ whole genome shotgun (WGS) entry which is preliminary data.</text>
</comment>
<evidence type="ECO:0000256" key="1">
    <source>
        <dbReference type="SAM" id="MobiDB-lite"/>
    </source>
</evidence>
<evidence type="ECO:0000313" key="2">
    <source>
        <dbReference type="EMBL" id="KAF9695228.1"/>
    </source>
</evidence>
<name>A0A8H7MHJ2_9PLEO</name>
<organism evidence="2 3">
    <name type="scientific">Ascochyta lentis</name>
    <dbReference type="NCBI Taxonomy" id="205686"/>
    <lineage>
        <taxon>Eukaryota</taxon>
        <taxon>Fungi</taxon>
        <taxon>Dikarya</taxon>
        <taxon>Ascomycota</taxon>
        <taxon>Pezizomycotina</taxon>
        <taxon>Dothideomycetes</taxon>
        <taxon>Pleosporomycetidae</taxon>
        <taxon>Pleosporales</taxon>
        <taxon>Pleosporineae</taxon>
        <taxon>Didymellaceae</taxon>
        <taxon>Ascochyta</taxon>
    </lineage>
</organism>
<dbReference type="PANTHER" id="PTHR42057:SF2">
    <property type="entry name" value="F-BOX DOMAIN PROTEIN (AFU_ORTHOLOGUE AFUA_4G00200)-RELATED"/>
    <property type="match status" value="1"/>
</dbReference>
<reference evidence="2" key="2">
    <citation type="submission" date="2020-09" db="EMBL/GenBank/DDBJ databases">
        <title>Reference genome assembly for Australian Ascochyta lentis isolate Al4.</title>
        <authorList>
            <person name="Lee R.C."/>
            <person name="Farfan-Caceres L.M."/>
            <person name="Debler J.W."/>
            <person name="Williams A.H."/>
            <person name="Henares B.M."/>
        </authorList>
    </citation>
    <scope>NUCLEOTIDE SEQUENCE</scope>
    <source>
        <strain evidence="2">Al4</strain>
    </source>
</reference>
<evidence type="ECO:0008006" key="4">
    <source>
        <dbReference type="Google" id="ProtNLM"/>
    </source>
</evidence>
<reference evidence="2" key="1">
    <citation type="submission" date="2018-12" db="EMBL/GenBank/DDBJ databases">
        <authorList>
            <person name="Syme R.A."/>
            <person name="Farfan-Caceres L."/>
            <person name="Lichtenzveig J."/>
        </authorList>
    </citation>
    <scope>NUCLEOTIDE SEQUENCE</scope>
    <source>
        <strain evidence="2">Al4</strain>
    </source>
</reference>
<dbReference type="AlphaFoldDB" id="A0A8H7MHJ2"/>
<dbReference type="PANTHER" id="PTHR42057">
    <property type="entry name" value="F-BOX DOMAIN PROTEIN (AFU_ORTHOLOGUE AFUA_4G00200)"/>
    <property type="match status" value="1"/>
</dbReference>
<keyword evidence="3" id="KW-1185">Reference proteome</keyword>